<evidence type="ECO:0000313" key="1">
    <source>
        <dbReference type="EMBL" id="GFR94165.1"/>
    </source>
</evidence>
<evidence type="ECO:0000313" key="2">
    <source>
        <dbReference type="Proteomes" id="UP000762676"/>
    </source>
</evidence>
<organism evidence="1 2">
    <name type="scientific">Elysia marginata</name>
    <dbReference type="NCBI Taxonomy" id="1093978"/>
    <lineage>
        <taxon>Eukaryota</taxon>
        <taxon>Metazoa</taxon>
        <taxon>Spiralia</taxon>
        <taxon>Lophotrochozoa</taxon>
        <taxon>Mollusca</taxon>
        <taxon>Gastropoda</taxon>
        <taxon>Heterobranchia</taxon>
        <taxon>Euthyneura</taxon>
        <taxon>Panpulmonata</taxon>
        <taxon>Sacoglossa</taxon>
        <taxon>Placobranchoidea</taxon>
        <taxon>Plakobranchidae</taxon>
        <taxon>Elysia</taxon>
    </lineage>
</organism>
<sequence length="97" mass="10565">MILCVAVLSYKLYQVSKIRQSCTATKGAHPSDPSTDKSVVQGLSSRDVQVVKSVVIVCFIFIISQFIPCVGSSITRLIDPEIAEVKSLGHNILFIIN</sequence>
<name>A0AAV4H9N3_9GAST</name>
<comment type="caution">
    <text evidence="1">The sequence shown here is derived from an EMBL/GenBank/DDBJ whole genome shotgun (WGS) entry which is preliminary data.</text>
</comment>
<dbReference type="EMBL" id="BMAT01008880">
    <property type="protein sequence ID" value="GFR94165.1"/>
    <property type="molecule type" value="Genomic_DNA"/>
</dbReference>
<gene>
    <name evidence="1" type="ORF">ElyMa_004395500</name>
</gene>
<dbReference type="Proteomes" id="UP000762676">
    <property type="component" value="Unassembled WGS sequence"/>
</dbReference>
<proteinExistence type="predicted"/>
<keyword evidence="2" id="KW-1185">Reference proteome</keyword>
<reference evidence="1 2" key="1">
    <citation type="journal article" date="2021" name="Elife">
        <title>Chloroplast acquisition without the gene transfer in kleptoplastic sea slugs, Plakobranchus ocellatus.</title>
        <authorList>
            <person name="Maeda T."/>
            <person name="Takahashi S."/>
            <person name="Yoshida T."/>
            <person name="Shimamura S."/>
            <person name="Takaki Y."/>
            <person name="Nagai Y."/>
            <person name="Toyoda A."/>
            <person name="Suzuki Y."/>
            <person name="Arimoto A."/>
            <person name="Ishii H."/>
            <person name="Satoh N."/>
            <person name="Nishiyama T."/>
            <person name="Hasebe M."/>
            <person name="Maruyama T."/>
            <person name="Minagawa J."/>
            <person name="Obokata J."/>
            <person name="Shigenobu S."/>
        </authorList>
    </citation>
    <scope>NUCLEOTIDE SEQUENCE [LARGE SCALE GENOMIC DNA]</scope>
</reference>
<dbReference type="AlphaFoldDB" id="A0AAV4H9N3"/>
<accession>A0AAV4H9N3</accession>
<protein>
    <submittedName>
        <fullName evidence="1">Uncharacterized protein</fullName>
    </submittedName>
</protein>